<sequence length="1034" mass="114536">MSQISHNVSVLRALEAFRYLTPLLVAVFFGAASAVVFCTLQSSKKIPSSKSRHSAAIWLTLAVLVSYIAESALYVFRALVQHGWWAPQDAVLYVMTSVLVWGCIFLVLWESKAPVWTPYVGSWLCGFGLEIIVCTLSTIAFSREDDFDNARLALQTLRIFILLFLSGNGILLAYRSGKGEGQRDEERQSLLGNTQNSSARTSESEIGYGTTPKNSRDNGSGGESDGEEDSEDDNKKLKEQQRKRLEEQGGWLGYLKGFLIFLPYVWPSKDRRMQLYIVLIGLCLVAERFLNVLTPRQLGIIVDKLSLTAGTGKLPWKEVGLWMFYRWLASRACLAALQSVLQLRINYWSYIKLTSVAFSHVMGLSMDFHDNKDSGELIKSVEQANALNSLIELVLFDTCPVVIDLFIALAYVTHLFDAYFAFVIIVVGVVYTIITYKFTTWTAKMRRNYTEKSRNQTKILYESVSNWQTVSYFNRADFEQERLAKAMGAEVKTGRVYYDATYVMFGAQELVMLLGRLTVSFLAAYRVSQGLKPIGNFVALSTYWNNLSYPLWMLAYSYRQLTSNLIDAERLLQLLKTKSKVTDRDGATELKLAGARVEFTDVSFAYDERKPTIKEISFVANPGETVALVGETGSGKSTTLKLLFRFYDVTGGAITIDGQDVRDVTLSSLRDALGVVPQDPSLFNDSILENVRYARLNATDEEVYEACKAASIHEKIITFPDGYKTKVGERGVKLSGGELQRVSIARVFLKNPQIVLLDEATSAVDSSTESQIQESFKKLSAGRTTFIIAHRLSTIMDADRILVVDNGEIVERGTHQELLERGGRYVDLWTKQSSKKTSSENSSVTAEGDIQDLLIPGLTPSSPPISEAKASDFANETSLLDRVDGQSEGKQLESSDPKRSRSVRKRFHNLQARLRNGHANGSDEAGEDTADEAPPMVISPRPTFGINAAGVSSEPGNLTSRRRPSASSKGTLNSTCTQVKHAGSIHASSSNITTTANQPSICHTSHTSDNNSKQTSDEVSHETSEGLGPHNDTA</sequence>
<gene>
    <name evidence="1" type="ORF">K441DRAFT_330535</name>
</gene>
<proteinExistence type="predicted"/>
<dbReference type="Proteomes" id="UP000250078">
    <property type="component" value="Unassembled WGS sequence"/>
</dbReference>
<keyword evidence="2" id="KW-1185">Reference proteome</keyword>
<evidence type="ECO:0000313" key="2">
    <source>
        <dbReference type="Proteomes" id="UP000250078"/>
    </source>
</evidence>
<dbReference type="EMBL" id="KV748251">
    <property type="protein sequence ID" value="OCK88024.1"/>
    <property type="molecule type" value="Genomic_DNA"/>
</dbReference>
<protein>
    <submittedName>
        <fullName evidence="1">Uncharacterized protein</fullName>
    </submittedName>
</protein>
<reference evidence="1 2" key="1">
    <citation type="journal article" date="2016" name="Nat. Commun.">
        <title>Ectomycorrhizal ecology is imprinted in the genome of the dominant symbiotic fungus Cenococcum geophilum.</title>
        <authorList>
            <consortium name="DOE Joint Genome Institute"/>
            <person name="Peter M."/>
            <person name="Kohler A."/>
            <person name="Ohm R.A."/>
            <person name="Kuo A."/>
            <person name="Krutzmann J."/>
            <person name="Morin E."/>
            <person name="Arend M."/>
            <person name="Barry K.W."/>
            <person name="Binder M."/>
            <person name="Choi C."/>
            <person name="Clum A."/>
            <person name="Copeland A."/>
            <person name="Grisel N."/>
            <person name="Haridas S."/>
            <person name="Kipfer T."/>
            <person name="LaButti K."/>
            <person name="Lindquist E."/>
            <person name="Lipzen A."/>
            <person name="Maire R."/>
            <person name="Meier B."/>
            <person name="Mihaltcheva S."/>
            <person name="Molinier V."/>
            <person name="Murat C."/>
            <person name="Poggeler S."/>
            <person name="Quandt C.A."/>
            <person name="Sperisen C."/>
            <person name="Tritt A."/>
            <person name="Tisserant E."/>
            <person name="Crous P.W."/>
            <person name="Henrissat B."/>
            <person name="Nehls U."/>
            <person name="Egli S."/>
            <person name="Spatafora J.W."/>
            <person name="Grigoriev I.V."/>
            <person name="Martin F.M."/>
        </authorList>
    </citation>
    <scope>NUCLEOTIDE SEQUENCE [LARGE SCALE GENOMIC DNA]</scope>
    <source>
        <strain evidence="1 2">1.58</strain>
    </source>
</reference>
<name>A0ACC8EPH1_9PEZI</name>
<organism evidence="1 2">
    <name type="scientific">Cenococcum geophilum 1.58</name>
    <dbReference type="NCBI Taxonomy" id="794803"/>
    <lineage>
        <taxon>Eukaryota</taxon>
        <taxon>Fungi</taxon>
        <taxon>Dikarya</taxon>
        <taxon>Ascomycota</taxon>
        <taxon>Pezizomycotina</taxon>
        <taxon>Dothideomycetes</taxon>
        <taxon>Pleosporomycetidae</taxon>
        <taxon>Gloniales</taxon>
        <taxon>Gloniaceae</taxon>
        <taxon>Cenococcum</taxon>
    </lineage>
</organism>
<accession>A0ACC8EPH1</accession>
<evidence type="ECO:0000313" key="1">
    <source>
        <dbReference type="EMBL" id="OCK88024.1"/>
    </source>
</evidence>